<organism evidence="3 4">
    <name type="scientific">Stylonychia lemnae</name>
    <name type="common">Ciliate</name>
    <dbReference type="NCBI Taxonomy" id="5949"/>
    <lineage>
        <taxon>Eukaryota</taxon>
        <taxon>Sar</taxon>
        <taxon>Alveolata</taxon>
        <taxon>Ciliophora</taxon>
        <taxon>Intramacronucleata</taxon>
        <taxon>Spirotrichea</taxon>
        <taxon>Stichotrichia</taxon>
        <taxon>Sporadotrichida</taxon>
        <taxon>Oxytrichidae</taxon>
        <taxon>Stylonychinae</taxon>
        <taxon>Stylonychia</taxon>
    </lineage>
</organism>
<dbReference type="Pfam" id="PF13879">
    <property type="entry name" value="Hmw_CFAP97"/>
    <property type="match status" value="1"/>
</dbReference>
<comment type="similarity">
    <text evidence="1">Belongs to the CFAP97 family.</text>
</comment>
<gene>
    <name evidence="3" type="primary">Contig3488.g3727</name>
    <name evidence="3" type="ORF">STYLEM_14027</name>
</gene>
<feature type="region of interest" description="Disordered" evidence="2">
    <location>
        <begin position="479"/>
        <end position="521"/>
    </location>
</feature>
<accession>A0A078AW01</accession>
<dbReference type="AlphaFoldDB" id="A0A078AW01"/>
<evidence type="ECO:0000256" key="2">
    <source>
        <dbReference type="SAM" id="MobiDB-lite"/>
    </source>
</evidence>
<name>A0A078AW01_STYLE</name>
<evidence type="ECO:0000256" key="1">
    <source>
        <dbReference type="ARBA" id="ARBA00008315"/>
    </source>
</evidence>
<dbReference type="InParanoid" id="A0A078AW01"/>
<evidence type="ECO:0000313" key="4">
    <source>
        <dbReference type="Proteomes" id="UP000039865"/>
    </source>
</evidence>
<sequence>MQVGCAKVKALVDNKRPAKQPHMRQKDFKEQLFRKREMQIENNHLVAKILQVKSTNPIAEERRKDTSFYMSNNSKQFKVKDNGQSYSPTRRSLNSLNFIQRKNNLEKIMQENIYMMKKIHFAQPSVQYTEHLQHQREVKKLKKLVQYNSLRQSMITSVRNFFSGYENMNSLDDRAMKRLKTAQSQMTSNGMFLDHQHRVSSVPLSRRKKRRLIQSLDVTSNNDQQRQTEGESPLILINQANVLPQISNNENNMSQLQNQENTENQLQYQQYQDGMQMNQTVIQSHPYQNTFAQYGAYNITSQGTVSNITGSGHIRPVSATLSQIKYWKQMQSLQNSGGPFATFNQSQKKIKAVLRQSQNGLQNVNKSQSQIEQQLNGQDKSNLLSEREEKEEQVQQQQQVQNQDQDYNEQNQQQQQQSLSNLNPLVTQSNNDGKEMLQEAKQHLYVDGIFQANQDQTKNSQQNRMQEINGNNQIQENNEEAQNDQQQVKKQKKQKKHKKTKSNQIPMDQYQPKIKKKMMFF</sequence>
<reference evidence="3 4" key="1">
    <citation type="submission" date="2014-06" db="EMBL/GenBank/DDBJ databases">
        <authorList>
            <person name="Swart Estienne"/>
        </authorList>
    </citation>
    <scope>NUCLEOTIDE SEQUENCE [LARGE SCALE GENOMIC DNA]</scope>
    <source>
        <strain evidence="3 4">130c</strain>
    </source>
</reference>
<feature type="compositionally biased region" description="Basic residues" evidence="2">
    <location>
        <begin position="489"/>
        <end position="501"/>
    </location>
</feature>
<protein>
    <submittedName>
        <fullName evidence="3">Uncharacterized protein</fullName>
    </submittedName>
</protein>
<dbReference type="EMBL" id="CCKQ01013306">
    <property type="protein sequence ID" value="CDW84958.1"/>
    <property type="molecule type" value="Genomic_DNA"/>
</dbReference>
<keyword evidence="4" id="KW-1185">Reference proteome</keyword>
<feature type="region of interest" description="Disordered" evidence="2">
    <location>
        <begin position="386"/>
        <end position="418"/>
    </location>
</feature>
<dbReference type="InterPro" id="IPR029488">
    <property type="entry name" value="Hmw/CFAP97"/>
</dbReference>
<feature type="compositionally biased region" description="Low complexity" evidence="2">
    <location>
        <begin position="394"/>
        <end position="417"/>
    </location>
</feature>
<evidence type="ECO:0000313" key="3">
    <source>
        <dbReference type="EMBL" id="CDW84958.1"/>
    </source>
</evidence>
<proteinExistence type="inferred from homology"/>
<dbReference type="Proteomes" id="UP000039865">
    <property type="component" value="Unassembled WGS sequence"/>
</dbReference>